<proteinExistence type="predicted"/>
<evidence type="ECO:0000313" key="2">
    <source>
        <dbReference type="Proteomes" id="UP000324800"/>
    </source>
</evidence>
<dbReference type="EMBL" id="SNRW01003187">
    <property type="protein sequence ID" value="KAA6390538.1"/>
    <property type="molecule type" value="Genomic_DNA"/>
</dbReference>
<name>A0A5J4W6S0_9EUKA</name>
<dbReference type="AlphaFoldDB" id="A0A5J4W6S0"/>
<gene>
    <name evidence="1" type="ORF">EZS28_013935</name>
</gene>
<accession>A0A5J4W6S0</accession>
<sequence>MEAKQIRIVIVQQSQQDLVTEKDKIIVRLNDEAAALSLRDQVNKEQDWFKEQYSQLRLVMFKDPFRIIPSIQSKNIIRDFALIRMCQNKQQGNIHQKTGIKNKDSIQSNIREKVASEPLTQNTEPPQFHQTSQIIKETRQQRKNTQGIAYMSDICQKLLSKYESNALDQEKLESYQSFDEEMEKRQKNVGQLDHHLKIQHTALSSIIEKLTNGFDSFSQCVQGLDNNDPLIQLAKEADQEQKGYNGYCGAGYIDQEPSAILAAVDILNGFDSYIQDENILECQLKAKLKVNEFTEKFIETSKQQLNDLFEYSVDQAELKKKEEQLLGLVFDVVKNKDGLWLQAFDQHNAQQGIQTLMQSQLYYTDDLMRQTIAKLQLISSVTDEILESSSVNLTRNIKDILDIENQLHKVLSNKDSSPDEVTEVLF</sequence>
<organism evidence="1 2">
    <name type="scientific">Streblomastix strix</name>
    <dbReference type="NCBI Taxonomy" id="222440"/>
    <lineage>
        <taxon>Eukaryota</taxon>
        <taxon>Metamonada</taxon>
        <taxon>Preaxostyla</taxon>
        <taxon>Oxymonadida</taxon>
        <taxon>Streblomastigidae</taxon>
        <taxon>Streblomastix</taxon>
    </lineage>
</organism>
<evidence type="ECO:0000313" key="1">
    <source>
        <dbReference type="EMBL" id="KAA6390538.1"/>
    </source>
</evidence>
<protein>
    <submittedName>
        <fullName evidence="1">Uncharacterized protein</fullName>
    </submittedName>
</protein>
<dbReference type="Proteomes" id="UP000324800">
    <property type="component" value="Unassembled WGS sequence"/>
</dbReference>
<comment type="caution">
    <text evidence="1">The sequence shown here is derived from an EMBL/GenBank/DDBJ whole genome shotgun (WGS) entry which is preliminary data.</text>
</comment>
<reference evidence="1 2" key="1">
    <citation type="submission" date="2019-03" db="EMBL/GenBank/DDBJ databases">
        <title>Single cell metagenomics reveals metabolic interactions within the superorganism composed of flagellate Streblomastix strix and complex community of Bacteroidetes bacteria on its surface.</title>
        <authorList>
            <person name="Treitli S.C."/>
            <person name="Kolisko M."/>
            <person name="Husnik F."/>
            <person name="Keeling P."/>
            <person name="Hampl V."/>
        </authorList>
    </citation>
    <scope>NUCLEOTIDE SEQUENCE [LARGE SCALE GENOMIC DNA]</scope>
    <source>
        <strain evidence="1">ST1C</strain>
    </source>
</reference>